<evidence type="ECO:0000259" key="12">
    <source>
        <dbReference type="PROSITE" id="PS50963"/>
    </source>
</evidence>
<evidence type="ECO:0000256" key="1">
    <source>
        <dbReference type="ARBA" id="ARBA00004498"/>
    </source>
</evidence>
<evidence type="ECO:0000256" key="8">
    <source>
        <dbReference type="ARBA" id="ARBA00038272"/>
    </source>
</evidence>
<keyword evidence="3" id="KW-0272">Extracellular matrix</keyword>
<dbReference type="GO" id="GO:0007417">
    <property type="term" value="P:central nervous system development"/>
    <property type="evidence" value="ECO:0007669"/>
    <property type="project" value="TreeGrafter"/>
</dbReference>
<organism evidence="13 14">
    <name type="scientific">Amphiprion ocellaris</name>
    <name type="common">Clown anemonefish</name>
    <dbReference type="NCBI Taxonomy" id="80972"/>
    <lineage>
        <taxon>Eukaryota</taxon>
        <taxon>Metazoa</taxon>
        <taxon>Chordata</taxon>
        <taxon>Craniata</taxon>
        <taxon>Vertebrata</taxon>
        <taxon>Euteleostomi</taxon>
        <taxon>Actinopterygii</taxon>
        <taxon>Neopterygii</taxon>
        <taxon>Teleostei</taxon>
        <taxon>Neoteleostei</taxon>
        <taxon>Acanthomorphata</taxon>
        <taxon>Ovalentaria</taxon>
        <taxon>Pomacentridae</taxon>
        <taxon>Amphiprion</taxon>
    </lineage>
</organism>
<keyword evidence="5 9" id="KW-1015">Disulfide bond</keyword>
<feature type="signal peptide" evidence="10">
    <location>
        <begin position="1"/>
        <end position="26"/>
    </location>
</feature>
<dbReference type="Pfam" id="PF07686">
    <property type="entry name" value="V-set"/>
    <property type="match status" value="1"/>
</dbReference>
<evidence type="ECO:0000313" key="13">
    <source>
        <dbReference type="Ensembl" id="ENSAOCP00000045270.1"/>
    </source>
</evidence>
<dbReference type="InterPro" id="IPR016187">
    <property type="entry name" value="CTDL_fold"/>
</dbReference>
<dbReference type="PROSITE" id="PS50835">
    <property type="entry name" value="IG_LIKE"/>
    <property type="match status" value="1"/>
</dbReference>
<dbReference type="CDD" id="cd03518">
    <property type="entry name" value="Link_domain_HAPLN_module_1"/>
    <property type="match status" value="1"/>
</dbReference>
<keyword evidence="4" id="KW-0677">Repeat</keyword>
<evidence type="ECO:0000256" key="2">
    <source>
        <dbReference type="ARBA" id="ARBA00022525"/>
    </source>
</evidence>
<dbReference type="PRINTS" id="PR01265">
    <property type="entry name" value="LINKMODULE"/>
</dbReference>
<feature type="domain" description="Link" evidence="12">
    <location>
        <begin position="183"/>
        <end position="278"/>
    </location>
</feature>
<dbReference type="Pfam" id="PF00193">
    <property type="entry name" value="Xlink"/>
    <property type="match status" value="2"/>
</dbReference>
<evidence type="ECO:0000259" key="11">
    <source>
        <dbReference type="PROSITE" id="PS50835"/>
    </source>
</evidence>
<dbReference type="FunFam" id="3.10.100.10:FF:000002">
    <property type="entry name" value="Hyaluronan proteoglycan link protein 1"/>
    <property type="match status" value="1"/>
</dbReference>
<dbReference type="Proteomes" id="UP001501940">
    <property type="component" value="Chromosome 3"/>
</dbReference>
<dbReference type="SMART" id="SM00445">
    <property type="entry name" value="LINK"/>
    <property type="match status" value="2"/>
</dbReference>
<feature type="disulfide bond" evidence="9">
    <location>
        <begin position="328"/>
        <end position="349"/>
    </location>
</feature>
<evidence type="ECO:0008006" key="15">
    <source>
        <dbReference type="Google" id="ProtNLM"/>
    </source>
</evidence>
<evidence type="ECO:0000256" key="4">
    <source>
        <dbReference type="ARBA" id="ARBA00022737"/>
    </source>
</evidence>
<comment type="caution">
    <text evidence="9">Lacks conserved residue(s) required for the propagation of feature annotation.</text>
</comment>
<feature type="disulfide bond" evidence="9">
    <location>
        <begin position="229"/>
        <end position="250"/>
    </location>
</feature>
<evidence type="ECO:0000256" key="6">
    <source>
        <dbReference type="ARBA" id="ARBA00023290"/>
    </source>
</evidence>
<dbReference type="Ensembl" id="ENSAOCT00000069937.1">
    <property type="protein sequence ID" value="ENSAOCP00000045270.1"/>
    <property type="gene ID" value="ENSAOCG00000011860.2"/>
</dbReference>
<sequence>MLGLLRPLPAVCPYLLLLLLLPGGQGRILGYNNGFHYQDISNGNGNGEIYFNGVRLHVESPQPSVSATRGSSVTLPCHFHYEPELAAPRRTRVKWSWLPANTITAPVSPEAFARETEVMVAMGNRHRSYGSFRGRVRLRRSAPGDMSLVINELQLNDTGRYRCEVIDGLEDESVTVELELRGVVFPYYSQKGRYHFNFFGAHQACQDQDATLATFEQLFTAWEEGLDWCNAGWLADGTVQYPITVSRDGCGGEDLAPGLRNYGQRHRILHHYDAFCFSASVKGTVYFLKQSTKLSFTEAVQACASDGSQIAKVGQLYAAWRLMGLDRCDAGWLADGSVRYPITKPRANCGPLQPDETLQNQVRCPDSEKSPYSSYFNALQSYLSLLSTHPDPVDFSSGVPWNSNKHLNIRSWQLHTTTTDFWAFPKGAFMVDGVKRVLLVIFLSDLPSWSTDFHLLLIVDYFNYSLPLPFQQCEIYCVSTFISYGMSLFHFYKE</sequence>
<dbReference type="FunFam" id="3.10.100.10:FF:000001">
    <property type="entry name" value="Hyaluronan proteoglycan link protein 1"/>
    <property type="match status" value="1"/>
</dbReference>
<dbReference type="GO" id="GO:0005615">
    <property type="term" value="C:extracellular space"/>
    <property type="evidence" value="ECO:0007669"/>
    <property type="project" value="TreeGrafter"/>
</dbReference>
<feature type="domain" description="Ig-like" evidence="11">
    <location>
        <begin position="54"/>
        <end position="175"/>
    </location>
</feature>
<dbReference type="PANTHER" id="PTHR22804">
    <property type="entry name" value="AGGRECAN/VERSICAN PROTEOGLYCAN"/>
    <property type="match status" value="1"/>
</dbReference>
<dbReference type="InterPro" id="IPR016186">
    <property type="entry name" value="C-type_lectin-like/link_sf"/>
</dbReference>
<dbReference type="Gene3D" id="3.10.100.10">
    <property type="entry name" value="Mannose-Binding Protein A, subunit A"/>
    <property type="match status" value="2"/>
</dbReference>
<name>A0AAQ5Y0X6_AMPOC</name>
<comment type="subcellular location">
    <subcellularLocation>
        <location evidence="1">Secreted</location>
        <location evidence="1">Extracellular space</location>
        <location evidence="1">Extracellular matrix</location>
    </subcellularLocation>
</comment>
<accession>A0AAQ5Y0X6</accession>
<evidence type="ECO:0000256" key="9">
    <source>
        <dbReference type="PROSITE-ProRule" id="PRU00323"/>
    </source>
</evidence>
<dbReference type="GO" id="GO:0072534">
    <property type="term" value="C:perineuronal net"/>
    <property type="evidence" value="ECO:0007669"/>
    <property type="project" value="TreeGrafter"/>
</dbReference>
<keyword evidence="2" id="KW-0964">Secreted</keyword>
<reference evidence="13" key="3">
    <citation type="submission" date="2025-09" db="UniProtKB">
        <authorList>
            <consortium name="Ensembl"/>
        </authorList>
    </citation>
    <scope>IDENTIFICATION</scope>
</reference>
<dbReference type="InterPro" id="IPR050691">
    <property type="entry name" value="Hyaluronan_bind_Proteoglycan"/>
</dbReference>
<dbReference type="GO" id="GO:0010001">
    <property type="term" value="P:glial cell differentiation"/>
    <property type="evidence" value="ECO:0007669"/>
    <property type="project" value="TreeGrafter"/>
</dbReference>
<dbReference type="GO" id="GO:0007155">
    <property type="term" value="P:cell adhesion"/>
    <property type="evidence" value="ECO:0007669"/>
    <property type="project" value="InterPro"/>
</dbReference>
<dbReference type="SUPFAM" id="SSF48726">
    <property type="entry name" value="Immunoglobulin"/>
    <property type="match status" value="1"/>
</dbReference>
<feature type="domain" description="Link" evidence="12">
    <location>
        <begin position="283"/>
        <end position="378"/>
    </location>
</feature>
<dbReference type="CDD" id="cd05877">
    <property type="entry name" value="Ig_LP_like"/>
    <property type="match status" value="1"/>
</dbReference>
<keyword evidence="10" id="KW-0732">Signal</keyword>
<feature type="chain" id="PRO_5043770147" description="Hyaluronan and proteoglycan link protein 3" evidence="10">
    <location>
        <begin position="27"/>
        <end position="494"/>
    </location>
</feature>
<reference evidence="13" key="2">
    <citation type="submission" date="2025-08" db="UniProtKB">
        <authorList>
            <consortium name="Ensembl"/>
        </authorList>
    </citation>
    <scope>IDENTIFICATION</scope>
</reference>
<comment type="similarity">
    <text evidence="8">Belongs to the HAPLN family.</text>
</comment>
<dbReference type="Gene3D" id="2.60.40.10">
    <property type="entry name" value="Immunoglobulins"/>
    <property type="match status" value="1"/>
</dbReference>
<dbReference type="PROSITE" id="PS50963">
    <property type="entry name" value="LINK_2"/>
    <property type="match status" value="2"/>
</dbReference>
<keyword evidence="6" id="KW-0373">Hyaluronic acid</keyword>
<evidence type="ECO:0000256" key="5">
    <source>
        <dbReference type="ARBA" id="ARBA00023157"/>
    </source>
</evidence>
<gene>
    <name evidence="13" type="primary">HAPLN3</name>
</gene>
<dbReference type="GeneTree" id="ENSGT00940000159628"/>
<protein>
    <recommendedName>
        <fullName evidence="15">Hyaluronan and proteoglycan link protein 3</fullName>
    </recommendedName>
</protein>
<dbReference type="GO" id="GO:0045202">
    <property type="term" value="C:synapse"/>
    <property type="evidence" value="ECO:0007669"/>
    <property type="project" value="TreeGrafter"/>
</dbReference>
<evidence type="ECO:0000256" key="3">
    <source>
        <dbReference type="ARBA" id="ARBA00022530"/>
    </source>
</evidence>
<reference evidence="13 14" key="1">
    <citation type="submission" date="2022-01" db="EMBL/GenBank/DDBJ databases">
        <title>A chromosome-scale genome assembly of the false clownfish, Amphiprion ocellaris.</title>
        <authorList>
            <person name="Ryu T."/>
        </authorList>
    </citation>
    <scope>NUCLEOTIDE SEQUENCE [LARGE SCALE GENOMIC DNA]</scope>
</reference>
<dbReference type="SUPFAM" id="SSF56436">
    <property type="entry name" value="C-type lectin-like"/>
    <property type="match status" value="2"/>
</dbReference>
<dbReference type="GO" id="GO:0002052">
    <property type="term" value="P:positive regulation of neuroblast proliferation"/>
    <property type="evidence" value="ECO:0007669"/>
    <property type="project" value="TreeGrafter"/>
</dbReference>
<dbReference type="InterPro" id="IPR007110">
    <property type="entry name" value="Ig-like_dom"/>
</dbReference>
<dbReference type="InterPro" id="IPR000538">
    <property type="entry name" value="Link_dom"/>
</dbReference>
<dbReference type="AlphaFoldDB" id="A0AAQ5Y0X6"/>
<dbReference type="InterPro" id="IPR003599">
    <property type="entry name" value="Ig_sub"/>
</dbReference>
<dbReference type="InterPro" id="IPR013106">
    <property type="entry name" value="Ig_V-set"/>
</dbReference>
<evidence type="ECO:0000313" key="14">
    <source>
        <dbReference type="Proteomes" id="UP001501940"/>
    </source>
</evidence>
<keyword evidence="14" id="KW-1185">Reference proteome</keyword>
<keyword evidence="7" id="KW-0393">Immunoglobulin domain</keyword>
<evidence type="ECO:0000256" key="10">
    <source>
        <dbReference type="SAM" id="SignalP"/>
    </source>
</evidence>
<evidence type="ECO:0000256" key="7">
    <source>
        <dbReference type="ARBA" id="ARBA00023319"/>
    </source>
</evidence>
<dbReference type="InterPro" id="IPR036179">
    <property type="entry name" value="Ig-like_dom_sf"/>
</dbReference>
<dbReference type="SMART" id="SM00409">
    <property type="entry name" value="IG"/>
    <property type="match status" value="1"/>
</dbReference>
<dbReference type="GO" id="GO:0001501">
    <property type="term" value="P:skeletal system development"/>
    <property type="evidence" value="ECO:0007669"/>
    <property type="project" value="TreeGrafter"/>
</dbReference>
<dbReference type="InterPro" id="IPR013783">
    <property type="entry name" value="Ig-like_fold"/>
</dbReference>
<proteinExistence type="inferred from homology"/>
<dbReference type="GO" id="GO:0005540">
    <property type="term" value="F:hyaluronic acid binding"/>
    <property type="evidence" value="ECO:0007669"/>
    <property type="project" value="UniProtKB-KW"/>
</dbReference>
<dbReference type="PROSITE" id="PS01241">
    <property type="entry name" value="LINK_1"/>
    <property type="match status" value="1"/>
</dbReference>
<dbReference type="SMART" id="SM00406">
    <property type="entry name" value="IGv"/>
    <property type="match status" value="1"/>
</dbReference>
<dbReference type="PANTHER" id="PTHR22804:SF40">
    <property type="entry name" value="HYALURONAN AND PROTEOGLYCAN LINK PROTEIN 3"/>
    <property type="match status" value="1"/>
</dbReference>